<dbReference type="InterPro" id="IPR013986">
    <property type="entry name" value="DExx_box_DNA_helicase_dom_sf"/>
</dbReference>
<evidence type="ECO:0000256" key="1">
    <source>
        <dbReference type="ARBA" id="ARBA00009922"/>
    </source>
</evidence>
<dbReference type="InterPro" id="IPR027417">
    <property type="entry name" value="P-loop_NTPase"/>
</dbReference>
<dbReference type="GO" id="GO:0005524">
    <property type="term" value="F:ATP binding"/>
    <property type="evidence" value="ECO:0007669"/>
    <property type="project" value="UniProtKB-UniRule"/>
</dbReference>
<dbReference type="InterPro" id="IPR012337">
    <property type="entry name" value="RNaseH-like_sf"/>
</dbReference>
<feature type="domain" description="UvrD-like helicase C-terminal" evidence="14">
    <location>
        <begin position="314"/>
        <end position="784"/>
    </location>
</feature>
<dbReference type="eggNOG" id="COG0210">
    <property type="taxonomic scope" value="Bacteria"/>
</dbReference>
<keyword evidence="3 12" id="KW-0378">Hydrolase</keyword>
<protein>
    <recommendedName>
        <fullName evidence="10">DNA 3'-5' helicase</fullName>
        <ecNumber evidence="10">5.6.2.4</ecNumber>
    </recommendedName>
</protein>
<keyword evidence="2 12" id="KW-0547">Nucleotide-binding</keyword>
<evidence type="ECO:0000259" key="13">
    <source>
        <dbReference type="PROSITE" id="PS51198"/>
    </source>
</evidence>
<dbReference type="GO" id="GO:0006260">
    <property type="term" value="P:DNA replication"/>
    <property type="evidence" value="ECO:0007669"/>
    <property type="project" value="InterPro"/>
</dbReference>
<dbReference type="SMART" id="SM00479">
    <property type="entry name" value="EXOIII"/>
    <property type="match status" value="1"/>
</dbReference>
<keyword evidence="7" id="KW-0238">DNA-binding</keyword>
<evidence type="ECO:0000256" key="4">
    <source>
        <dbReference type="ARBA" id="ARBA00022806"/>
    </source>
</evidence>
<organism evidence="15 16">
    <name type="scientific">Veillonella montpellierensis DNF00314</name>
    <dbReference type="NCBI Taxonomy" id="1401067"/>
    <lineage>
        <taxon>Bacteria</taxon>
        <taxon>Bacillati</taxon>
        <taxon>Bacillota</taxon>
        <taxon>Negativicutes</taxon>
        <taxon>Veillonellales</taxon>
        <taxon>Veillonellaceae</taxon>
        <taxon>Veillonella</taxon>
    </lineage>
</organism>
<dbReference type="GO" id="GO:0005829">
    <property type="term" value="C:cytosol"/>
    <property type="evidence" value="ECO:0007669"/>
    <property type="project" value="TreeGrafter"/>
</dbReference>
<dbReference type="CDD" id="cd17932">
    <property type="entry name" value="DEXQc_UvrD"/>
    <property type="match status" value="1"/>
</dbReference>
<evidence type="ECO:0000256" key="11">
    <source>
        <dbReference type="ARBA" id="ARBA00048988"/>
    </source>
</evidence>
<evidence type="ECO:0000256" key="2">
    <source>
        <dbReference type="ARBA" id="ARBA00022741"/>
    </source>
</evidence>
<keyword evidence="5" id="KW-0269">Exonuclease</keyword>
<dbReference type="Pfam" id="PF00929">
    <property type="entry name" value="RNase_T"/>
    <property type="match status" value="1"/>
</dbReference>
<dbReference type="Proteomes" id="UP000029628">
    <property type="component" value="Unassembled WGS sequence"/>
</dbReference>
<keyword evidence="8" id="KW-0413">Isomerase</keyword>
<evidence type="ECO:0000256" key="6">
    <source>
        <dbReference type="ARBA" id="ARBA00022840"/>
    </source>
</evidence>
<dbReference type="InterPro" id="IPR014017">
    <property type="entry name" value="DNA_helicase_UvrD-like_C"/>
</dbReference>
<proteinExistence type="inferred from homology"/>
<dbReference type="InterPro" id="IPR014016">
    <property type="entry name" value="UvrD-like_ATP-bd"/>
</dbReference>
<dbReference type="SUPFAM" id="SSF52540">
    <property type="entry name" value="P-loop containing nucleoside triphosphate hydrolases"/>
    <property type="match status" value="1"/>
</dbReference>
<evidence type="ECO:0000256" key="10">
    <source>
        <dbReference type="ARBA" id="ARBA00034808"/>
    </source>
</evidence>
<dbReference type="NCBIfam" id="TIGR00573">
    <property type="entry name" value="dnaq"/>
    <property type="match status" value="1"/>
</dbReference>
<evidence type="ECO:0000256" key="8">
    <source>
        <dbReference type="ARBA" id="ARBA00023235"/>
    </source>
</evidence>
<comment type="catalytic activity">
    <reaction evidence="9">
        <text>Couples ATP hydrolysis with the unwinding of duplex DNA by translocating in the 3'-5' direction.</text>
        <dbReference type="EC" id="5.6.2.4"/>
    </reaction>
</comment>
<keyword evidence="6 12" id="KW-0067">ATP-binding</keyword>
<dbReference type="SUPFAM" id="SSF53098">
    <property type="entry name" value="Ribonuclease H-like"/>
    <property type="match status" value="1"/>
</dbReference>
<dbReference type="PANTHER" id="PTHR11070">
    <property type="entry name" value="UVRD / RECB / PCRA DNA HELICASE FAMILY MEMBER"/>
    <property type="match status" value="1"/>
</dbReference>
<dbReference type="EMBL" id="JRNT01000008">
    <property type="protein sequence ID" value="KGF47612.1"/>
    <property type="molecule type" value="Genomic_DNA"/>
</dbReference>
<dbReference type="Pfam" id="PF13361">
    <property type="entry name" value="UvrD_C"/>
    <property type="match status" value="1"/>
</dbReference>
<name>A0A096BXZ8_9FIRM</name>
<accession>A0A096BXZ8</accession>
<dbReference type="GO" id="GO:0043138">
    <property type="term" value="F:3'-5' DNA helicase activity"/>
    <property type="evidence" value="ECO:0007669"/>
    <property type="project" value="UniProtKB-EC"/>
</dbReference>
<evidence type="ECO:0000313" key="15">
    <source>
        <dbReference type="EMBL" id="KGF47612.1"/>
    </source>
</evidence>
<feature type="domain" description="UvrD-like helicase ATP-binding" evidence="13">
    <location>
        <begin position="1"/>
        <end position="307"/>
    </location>
</feature>
<dbReference type="PROSITE" id="PS51217">
    <property type="entry name" value="UVRD_HELICASE_CTER"/>
    <property type="match status" value="1"/>
</dbReference>
<dbReference type="InterPro" id="IPR006054">
    <property type="entry name" value="DnaQ"/>
</dbReference>
<dbReference type="GO" id="GO:0004527">
    <property type="term" value="F:exonuclease activity"/>
    <property type="evidence" value="ECO:0007669"/>
    <property type="project" value="UniProtKB-KW"/>
</dbReference>
<dbReference type="Gene3D" id="3.40.50.300">
    <property type="entry name" value="P-loop containing nucleotide triphosphate hydrolases"/>
    <property type="match status" value="3"/>
</dbReference>
<dbReference type="Gene3D" id="1.10.10.160">
    <property type="match status" value="1"/>
</dbReference>
<dbReference type="PROSITE" id="PS51198">
    <property type="entry name" value="UVRD_HELICASE_ATP_BIND"/>
    <property type="match status" value="1"/>
</dbReference>
<dbReference type="CDD" id="cd06127">
    <property type="entry name" value="DEDDh"/>
    <property type="match status" value="1"/>
</dbReference>
<keyword evidence="16" id="KW-1185">Reference proteome</keyword>
<evidence type="ECO:0000256" key="12">
    <source>
        <dbReference type="PROSITE-ProRule" id="PRU00560"/>
    </source>
</evidence>
<dbReference type="AlphaFoldDB" id="A0A096BXZ8"/>
<evidence type="ECO:0000256" key="5">
    <source>
        <dbReference type="ARBA" id="ARBA00022839"/>
    </source>
</evidence>
<dbReference type="GO" id="GO:0033202">
    <property type="term" value="C:DNA helicase complex"/>
    <property type="evidence" value="ECO:0007669"/>
    <property type="project" value="TreeGrafter"/>
</dbReference>
<sequence length="862" mass="99868">MNINAQQRRVVEELDRNLLLLASAGTGKTNTLAYRVAHIIRSGRARGEAILCMTFTNKACHEMKERIQSLVGIDAKAVEVSTFHSFCYKILREEARLNEMLPSDFTIFDEEDCKELWQPLKPARMKEMDFQNLIMCIKEYRSLYDYDSEDVREDYKKTIERLYEEEYLKIVSYFGGADSLVMKEDREQFLRQGADILVAYETALQAVHGVDFIDLVSLVNRLFKDEVIRERWQRRYSYIAVDEMQDTGELEYRVMSQLWPGNHVLLCGDYFQTIYEWRGSNPFKLLRDYQRDFQPVSIIFYENYRSNRTLFSAAFQTLEAMFPDLVGSIYDVMPRSASQEDGEPIMIHEVRSEREEGAYIFHSIQKLPKDARTCVLVRNNRKAQDLSRRFAQLNEDTPEDAQRQFMIIDEFKFFRRQEIKDVMAYFKLLINPYDALSAKRIMKRYVKGIGEGRLRDIERDEVRQAGITITDFLQMPIFEEEPYAKLLAALEEGNVIVYDVESTGTDTTKDYIIQIAAIRINGQGEVLDKFERFIKPPKSVGDSEAVHGFSDDYLAIHGEEASVVLEAFTSFSKGAVIVGHNVNYDVSILTSELYRHQLGEPDFMAVYDTLAMARRFYPDLPNHKLGYLSEVFPISHKPSHNAYDDIMATALLLVYMVDHNIVPTQATRMAIIAKYKHAFATIASQMATLARKSKSEAPTSLLAYIMNEMGVIDYYKERHEMARVEYIRDLYRILERLEQTNTAMNGHDRLQYILQLAALTAGEVDCRIKQEQRIPIITIHQAKGSEFDYVWLAGMNEGQFPNYMAVKEGHIDEEKRLFYVALTRAKERLVITYSKENAYGRPARKSSLLAYLPTDPTFVDTV</sequence>
<dbReference type="InterPro" id="IPR036397">
    <property type="entry name" value="RNaseH_sf"/>
</dbReference>
<dbReference type="Gene3D" id="3.30.420.10">
    <property type="entry name" value="Ribonuclease H-like superfamily/Ribonuclease H"/>
    <property type="match status" value="1"/>
</dbReference>
<comment type="catalytic activity">
    <reaction evidence="11">
        <text>ATP + H2O = ADP + phosphate + H(+)</text>
        <dbReference type="Rhea" id="RHEA:13065"/>
        <dbReference type="ChEBI" id="CHEBI:15377"/>
        <dbReference type="ChEBI" id="CHEBI:15378"/>
        <dbReference type="ChEBI" id="CHEBI:30616"/>
        <dbReference type="ChEBI" id="CHEBI:43474"/>
        <dbReference type="ChEBI" id="CHEBI:456216"/>
        <dbReference type="EC" id="5.6.2.4"/>
    </reaction>
</comment>
<dbReference type="GO" id="GO:0003887">
    <property type="term" value="F:DNA-directed DNA polymerase activity"/>
    <property type="evidence" value="ECO:0007669"/>
    <property type="project" value="InterPro"/>
</dbReference>
<dbReference type="GO" id="GO:0016887">
    <property type="term" value="F:ATP hydrolysis activity"/>
    <property type="evidence" value="ECO:0007669"/>
    <property type="project" value="RHEA"/>
</dbReference>
<dbReference type="InterPro" id="IPR013520">
    <property type="entry name" value="Ribonucl_H"/>
</dbReference>
<dbReference type="GO" id="GO:0003677">
    <property type="term" value="F:DNA binding"/>
    <property type="evidence" value="ECO:0007669"/>
    <property type="project" value="UniProtKB-KW"/>
</dbReference>
<keyword evidence="4 12" id="KW-0347">Helicase</keyword>
<keyword evidence="5" id="KW-0540">Nuclease</keyword>
<dbReference type="RefSeq" id="WP_038152208.1">
    <property type="nucleotide sequence ID" value="NZ_JRNT01000008.1"/>
</dbReference>
<evidence type="ECO:0000259" key="14">
    <source>
        <dbReference type="PROSITE" id="PS51217"/>
    </source>
</evidence>
<dbReference type="GO" id="GO:0000725">
    <property type="term" value="P:recombinational repair"/>
    <property type="evidence" value="ECO:0007669"/>
    <property type="project" value="TreeGrafter"/>
</dbReference>
<dbReference type="InterPro" id="IPR000212">
    <property type="entry name" value="DNA_helicase_UvrD/REP"/>
</dbReference>
<evidence type="ECO:0000256" key="7">
    <source>
        <dbReference type="ARBA" id="ARBA00023125"/>
    </source>
</evidence>
<comment type="similarity">
    <text evidence="1">Belongs to the helicase family. UvrD subfamily.</text>
</comment>
<evidence type="ECO:0000313" key="16">
    <source>
        <dbReference type="Proteomes" id="UP000029628"/>
    </source>
</evidence>
<dbReference type="Pfam" id="PF00580">
    <property type="entry name" value="UvrD-helicase"/>
    <property type="match status" value="1"/>
</dbReference>
<dbReference type="Gene3D" id="1.10.486.10">
    <property type="entry name" value="PCRA, domain 4"/>
    <property type="match status" value="1"/>
</dbReference>
<dbReference type="FunFam" id="3.30.420.10:FF:000045">
    <property type="entry name" value="3'-5' exonuclease DinG"/>
    <property type="match status" value="1"/>
</dbReference>
<feature type="binding site" evidence="12">
    <location>
        <begin position="22"/>
        <end position="29"/>
    </location>
    <ligand>
        <name>ATP</name>
        <dbReference type="ChEBI" id="CHEBI:30616"/>
    </ligand>
</feature>
<reference evidence="15 16" key="1">
    <citation type="submission" date="2014-07" db="EMBL/GenBank/DDBJ databases">
        <authorList>
            <person name="McCorrison J."/>
            <person name="Sanka R."/>
            <person name="Torralba M."/>
            <person name="Gillis M."/>
            <person name="Haft D.H."/>
            <person name="Methe B."/>
            <person name="Sutton G."/>
            <person name="Nelson K.E."/>
        </authorList>
    </citation>
    <scope>NUCLEOTIDE SEQUENCE [LARGE SCALE GENOMIC DNA]</scope>
    <source>
        <strain evidence="15 16">DNF00314</strain>
    </source>
</reference>
<evidence type="ECO:0000256" key="3">
    <source>
        <dbReference type="ARBA" id="ARBA00022801"/>
    </source>
</evidence>
<dbReference type="PANTHER" id="PTHR11070:SF2">
    <property type="entry name" value="ATP-DEPENDENT DNA HELICASE SRS2"/>
    <property type="match status" value="1"/>
</dbReference>
<dbReference type="EC" id="5.6.2.4" evidence="10"/>
<gene>
    <name evidence="15" type="ORF">HMPREF0872_04300</name>
</gene>
<comment type="caution">
    <text evidence="15">The sequence shown here is derived from an EMBL/GenBank/DDBJ whole genome shotgun (WGS) entry which is preliminary data.</text>
</comment>
<evidence type="ECO:0000256" key="9">
    <source>
        <dbReference type="ARBA" id="ARBA00034617"/>
    </source>
</evidence>